<keyword evidence="1" id="KW-1133">Transmembrane helix</keyword>
<comment type="caution">
    <text evidence="3">The sequence shown here is derived from an EMBL/GenBank/DDBJ whole genome shotgun (WGS) entry which is preliminary data.</text>
</comment>
<dbReference type="InterPro" id="IPR050923">
    <property type="entry name" value="Cell_Proc_Reg/RNA_Proc"/>
</dbReference>
<dbReference type="PROSITE" id="PS50006">
    <property type="entry name" value="FHA_DOMAIN"/>
    <property type="match status" value="1"/>
</dbReference>
<dbReference type="SMART" id="SM00240">
    <property type="entry name" value="FHA"/>
    <property type="match status" value="2"/>
</dbReference>
<dbReference type="Pfam" id="PF00498">
    <property type="entry name" value="FHA"/>
    <property type="match status" value="1"/>
</dbReference>
<evidence type="ECO:0000313" key="3">
    <source>
        <dbReference type="EMBL" id="RPE81092.1"/>
    </source>
</evidence>
<dbReference type="InterPro" id="IPR000253">
    <property type="entry name" value="FHA_dom"/>
</dbReference>
<dbReference type="CDD" id="cd00060">
    <property type="entry name" value="FHA"/>
    <property type="match status" value="2"/>
</dbReference>
<dbReference type="Proteomes" id="UP000269708">
    <property type="component" value="Unassembled WGS sequence"/>
</dbReference>
<dbReference type="PANTHER" id="PTHR23308">
    <property type="entry name" value="NUCLEAR INHIBITOR OF PROTEIN PHOSPHATASE-1"/>
    <property type="match status" value="1"/>
</dbReference>
<name>A0A3N4VDK8_9GAMM</name>
<keyword evidence="4" id="KW-1185">Reference proteome</keyword>
<dbReference type="Gene3D" id="2.60.200.20">
    <property type="match status" value="2"/>
</dbReference>
<evidence type="ECO:0000259" key="2">
    <source>
        <dbReference type="PROSITE" id="PS50006"/>
    </source>
</evidence>
<dbReference type="SUPFAM" id="SSF49879">
    <property type="entry name" value="SMAD/FHA domain"/>
    <property type="match status" value="2"/>
</dbReference>
<dbReference type="InterPro" id="IPR008984">
    <property type="entry name" value="SMAD_FHA_dom_sf"/>
</dbReference>
<dbReference type="AlphaFoldDB" id="A0A3N4VDK8"/>
<proteinExistence type="predicted"/>
<organism evidence="3 4">
    <name type="scientific">Vulcaniibacterium tengchongense</name>
    <dbReference type="NCBI Taxonomy" id="1273429"/>
    <lineage>
        <taxon>Bacteria</taxon>
        <taxon>Pseudomonadati</taxon>
        <taxon>Pseudomonadota</taxon>
        <taxon>Gammaproteobacteria</taxon>
        <taxon>Lysobacterales</taxon>
        <taxon>Lysobacteraceae</taxon>
        <taxon>Vulcaniibacterium</taxon>
    </lineage>
</organism>
<sequence length="270" mass="28660">MRFQGERVRVKLVFPGGEHPQVLLSQGVNRIGSDPQSTIVIDRPGVRPQHCRLHVTDQGVVLEVPFDAAVGVNGQRVAGLIALRPGDRVELDGVQAQLASLESTPALHRGFASGALAPANDDPGVTAVRPVLPRYVLRGVSPQVAGRSEPVFGIVTLGRGAECALRFDAPGLSRLHARLVPGEHGLQVEDLGSRNGSFVNGQRVGRREARIGDELRFGELSFRLVSAAAPTEVRAERAVGAAPRRAQPAPWPWIAGIAALALLIATMLAL</sequence>
<reference evidence="3 4" key="1">
    <citation type="submission" date="2018-11" db="EMBL/GenBank/DDBJ databases">
        <title>Genomic Encyclopedia of Type Strains, Phase IV (KMG-IV): sequencing the most valuable type-strain genomes for metagenomic binning, comparative biology and taxonomic classification.</title>
        <authorList>
            <person name="Goeker M."/>
        </authorList>
    </citation>
    <scope>NUCLEOTIDE SEQUENCE [LARGE SCALE GENOMIC DNA]</scope>
    <source>
        <strain evidence="3 4">DSM 25623</strain>
    </source>
</reference>
<evidence type="ECO:0000256" key="1">
    <source>
        <dbReference type="SAM" id="Phobius"/>
    </source>
</evidence>
<protein>
    <submittedName>
        <fullName evidence="3">Type III secretion system (T3SS) inner membrane Yop/YscD-like protein</fullName>
    </submittedName>
</protein>
<dbReference type="InterPro" id="IPR032030">
    <property type="entry name" value="YscD_cytoplasmic_dom"/>
</dbReference>
<dbReference type="EMBL" id="RKQN01000001">
    <property type="protein sequence ID" value="RPE81092.1"/>
    <property type="molecule type" value="Genomic_DNA"/>
</dbReference>
<feature type="transmembrane region" description="Helical" evidence="1">
    <location>
        <begin position="251"/>
        <end position="269"/>
    </location>
</feature>
<feature type="domain" description="FHA" evidence="2">
    <location>
        <begin position="155"/>
        <end position="204"/>
    </location>
</feature>
<keyword evidence="1" id="KW-0472">Membrane</keyword>
<dbReference type="Pfam" id="PF16697">
    <property type="entry name" value="Yop-YscD_cpl"/>
    <property type="match status" value="1"/>
</dbReference>
<keyword evidence="1" id="KW-0812">Transmembrane</keyword>
<gene>
    <name evidence="3" type="ORF">EDC50_0260</name>
</gene>
<evidence type="ECO:0000313" key="4">
    <source>
        <dbReference type="Proteomes" id="UP000269708"/>
    </source>
</evidence>
<accession>A0A3N4VDK8</accession>